<protein>
    <submittedName>
        <fullName evidence="3">Tetratricopeptide repeat-containing protein</fullName>
    </submittedName>
</protein>
<keyword evidence="4" id="KW-1185">Reference proteome</keyword>
<keyword evidence="2" id="KW-0812">Transmembrane</keyword>
<evidence type="ECO:0000313" key="3">
    <source>
        <dbReference type="EMBL" id="SDJ70879.1"/>
    </source>
</evidence>
<reference evidence="4" key="1">
    <citation type="submission" date="2016-10" db="EMBL/GenBank/DDBJ databases">
        <authorList>
            <person name="Varghese N."/>
            <person name="Submissions S."/>
        </authorList>
    </citation>
    <scope>NUCLEOTIDE SEQUENCE [LARGE SCALE GENOMIC DNA]</scope>
    <source>
        <strain evidence="4">CGMCC 1.10658</strain>
    </source>
</reference>
<dbReference type="RefSeq" id="WP_091508478.1">
    <property type="nucleotide sequence ID" value="NZ_FNFH01000001.1"/>
</dbReference>
<keyword evidence="2" id="KW-0472">Membrane</keyword>
<dbReference type="Proteomes" id="UP000199305">
    <property type="component" value="Unassembled WGS sequence"/>
</dbReference>
<dbReference type="OrthoDB" id="6286134at2"/>
<evidence type="ECO:0000313" key="4">
    <source>
        <dbReference type="Proteomes" id="UP000199305"/>
    </source>
</evidence>
<dbReference type="AlphaFoldDB" id="A0A1G8VY21"/>
<feature type="transmembrane region" description="Helical" evidence="2">
    <location>
        <begin position="52"/>
        <end position="72"/>
    </location>
</feature>
<evidence type="ECO:0000256" key="2">
    <source>
        <dbReference type="SAM" id="Phobius"/>
    </source>
</evidence>
<proteinExistence type="predicted"/>
<accession>A0A1G8VY21</accession>
<sequence length="523" mass="57906">MHHRDRDSENHSYIEPADFSFGRESEGSPEGASGAKPNRDTATSTPIRRQQLSAFLVGALLLSGVVAVFWLLPQTVEKPPVKVSPLADHRAATQAPPQVKTSPYTDAEIARQRRKVQEILQEIFVVQEELQERRVEIWAAEDFSAARGQAEEADATYRQRSFKQALDQYEQALASMRAIRESVPQRIEQHLAEGKEALDKGDAEAAHTAFDLVLTISEGHPRGTRGKERAEKLPEVWEYFTRGRDAFAAGNLGIARESLEQALAIDAETAPAQELLPQILSAITERDYSEAMSAGYAAIAAGDFARAQAQFERARKLKPSSQDPAVGLQQAANGLEQTRVDSLFAQARRQEESERWHQAVKSYQQLLDSDSSLVQAISGKARATARARLDDQLQELLDDPLSLGSNKRNRYAREVLEDARQVGAEGPRLTSQIDQLETALTQALVPVPVRFRSDSSTRVSIYRVGTLGNFSERQITLKPGRYTAVGRREGYRDVRREFTVLPGAEPPTVVIQCAEKINGANNG</sequence>
<dbReference type="EMBL" id="FNFH01000001">
    <property type="protein sequence ID" value="SDJ70879.1"/>
    <property type="molecule type" value="Genomic_DNA"/>
</dbReference>
<feature type="compositionally biased region" description="Basic and acidic residues" evidence="1">
    <location>
        <begin position="1"/>
        <end position="12"/>
    </location>
</feature>
<gene>
    <name evidence="3" type="ORF">SAMN05216212_0781</name>
</gene>
<dbReference type="InterPro" id="IPR011990">
    <property type="entry name" value="TPR-like_helical_dom_sf"/>
</dbReference>
<feature type="region of interest" description="Disordered" evidence="1">
    <location>
        <begin position="1"/>
        <end position="45"/>
    </location>
</feature>
<dbReference type="SUPFAM" id="SSF48452">
    <property type="entry name" value="TPR-like"/>
    <property type="match status" value="1"/>
</dbReference>
<keyword evidence="2" id="KW-1133">Transmembrane helix</keyword>
<evidence type="ECO:0000256" key="1">
    <source>
        <dbReference type="SAM" id="MobiDB-lite"/>
    </source>
</evidence>
<dbReference type="Gene3D" id="1.25.40.10">
    <property type="entry name" value="Tetratricopeptide repeat domain"/>
    <property type="match status" value="2"/>
</dbReference>
<organism evidence="3 4">
    <name type="scientific">Microbulbifer yueqingensis</name>
    <dbReference type="NCBI Taxonomy" id="658219"/>
    <lineage>
        <taxon>Bacteria</taxon>
        <taxon>Pseudomonadati</taxon>
        <taxon>Pseudomonadota</taxon>
        <taxon>Gammaproteobacteria</taxon>
        <taxon>Cellvibrionales</taxon>
        <taxon>Microbulbiferaceae</taxon>
        <taxon>Microbulbifer</taxon>
    </lineage>
</organism>
<name>A0A1G8VY21_9GAMM</name>
<dbReference type="STRING" id="658219.SAMN05216212_0781"/>